<keyword evidence="1" id="KW-1133">Transmembrane helix</keyword>
<keyword evidence="3" id="KW-1185">Reference proteome</keyword>
<gene>
    <name evidence="2" type="ORF">BS47DRAFT_806131</name>
</gene>
<name>A0A9P6DUE6_9AGAM</name>
<organism evidence="2 3">
    <name type="scientific">Hydnum rufescens UP504</name>
    <dbReference type="NCBI Taxonomy" id="1448309"/>
    <lineage>
        <taxon>Eukaryota</taxon>
        <taxon>Fungi</taxon>
        <taxon>Dikarya</taxon>
        <taxon>Basidiomycota</taxon>
        <taxon>Agaricomycotina</taxon>
        <taxon>Agaricomycetes</taxon>
        <taxon>Cantharellales</taxon>
        <taxon>Hydnaceae</taxon>
        <taxon>Hydnum</taxon>
    </lineage>
</organism>
<evidence type="ECO:0000313" key="3">
    <source>
        <dbReference type="Proteomes" id="UP000886523"/>
    </source>
</evidence>
<sequence length="144" mass="15697">MSLNSSSHTIPGCGVLDNNAVMGGLSIAGELQESSKKPCSIFIILHFIKCPVLSALSVILVYRCLIQVAQPNALQETEIMRTRWFDPNLEACKYPNAISISIYPSFSHLLKCEGQANSAQILLHECSSFSIATSPIWTIPLCTV</sequence>
<reference evidence="2" key="1">
    <citation type="journal article" date="2020" name="Nat. Commun.">
        <title>Large-scale genome sequencing of mycorrhizal fungi provides insights into the early evolution of symbiotic traits.</title>
        <authorList>
            <person name="Miyauchi S."/>
            <person name="Kiss E."/>
            <person name="Kuo A."/>
            <person name="Drula E."/>
            <person name="Kohler A."/>
            <person name="Sanchez-Garcia M."/>
            <person name="Morin E."/>
            <person name="Andreopoulos B."/>
            <person name="Barry K.W."/>
            <person name="Bonito G."/>
            <person name="Buee M."/>
            <person name="Carver A."/>
            <person name="Chen C."/>
            <person name="Cichocki N."/>
            <person name="Clum A."/>
            <person name="Culley D."/>
            <person name="Crous P.W."/>
            <person name="Fauchery L."/>
            <person name="Girlanda M."/>
            <person name="Hayes R.D."/>
            <person name="Keri Z."/>
            <person name="LaButti K."/>
            <person name="Lipzen A."/>
            <person name="Lombard V."/>
            <person name="Magnuson J."/>
            <person name="Maillard F."/>
            <person name="Murat C."/>
            <person name="Nolan M."/>
            <person name="Ohm R.A."/>
            <person name="Pangilinan J."/>
            <person name="Pereira M.F."/>
            <person name="Perotto S."/>
            <person name="Peter M."/>
            <person name="Pfister S."/>
            <person name="Riley R."/>
            <person name="Sitrit Y."/>
            <person name="Stielow J.B."/>
            <person name="Szollosi G."/>
            <person name="Zifcakova L."/>
            <person name="Stursova M."/>
            <person name="Spatafora J.W."/>
            <person name="Tedersoo L."/>
            <person name="Vaario L.M."/>
            <person name="Yamada A."/>
            <person name="Yan M."/>
            <person name="Wang P."/>
            <person name="Xu J."/>
            <person name="Bruns T."/>
            <person name="Baldrian P."/>
            <person name="Vilgalys R."/>
            <person name="Dunand C."/>
            <person name="Henrissat B."/>
            <person name="Grigoriev I.V."/>
            <person name="Hibbett D."/>
            <person name="Nagy L.G."/>
            <person name="Martin F.M."/>
        </authorList>
    </citation>
    <scope>NUCLEOTIDE SEQUENCE</scope>
    <source>
        <strain evidence="2">UP504</strain>
    </source>
</reference>
<dbReference type="AlphaFoldDB" id="A0A9P6DUE6"/>
<proteinExistence type="predicted"/>
<keyword evidence="1" id="KW-0472">Membrane</keyword>
<evidence type="ECO:0000256" key="1">
    <source>
        <dbReference type="SAM" id="Phobius"/>
    </source>
</evidence>
<dbReference type="Proteomes" id="UP000886523">
    <property type="component" value="Unassembled WGS sequence"/>
</dbReference>
<comment type="caution">
    <text evidence="2">The sequence shown here is derived from an EMBL/GenBank/DDBJ whole genome shotgun (WGS) entry which is preliminary data.</text>
</comment>
<evidence type="ECO:0000313" key="2">
    <source>
        <dbReference type="EMBL" id="KAF9515286.1"/>
    </source>
</evidence>
<protein>
    <submittedName>
        <fullName evidence="2">Uncharacterized protein</fullName>
    </submittedName>
</protein>
<feature type="transmembrane region" description="Helical" evidence="1">
    <location>
        <begin position="41"/>
        <end position="62"/>
    </location>
</feature>
<dbReference type="EMBL" id="MU128952">
    <property type="protein sequence ID" value="KAF9515286.1"/>
    <property type="molecule type" value="Genomic_DNA"/>
</dbReference>
<keyword evidence="1" id="KW-0812">Transmembrane</keyword>
<accession>A0A9P6DUE6</accession>